<organism evidence="1 2">
    <name type="scientific">Mikania micrantha</name>
    <name type="common">bitter vine</name>
    <dbReference type="NCBI Taxonomy" id="192012"/>
    <lineage>
        <taxon>Eukaryota</taxon>
        <taxon>Viridiplantae</taxon>
        <taxon>Streptophyta</taxon>
        <taxon>Embryophyta</taxon>
        <taxon>Tracheophyta</taxon>
        <taxon>Spermatophyta</taxon>
        <taxon>Magnoliopsida</taxon>
        <taxon>eudicotyledons</taxon>
        <taxon>Gunneridae</taxon>
        <taxon>Pentapetalae</taxon>
        <taxon>asterids</taxon>
        <taxon>campanulids</taxon>
        <taxon>Asterales</taxon>
        <taxon>Asteraceae</taxon>
        <taxon>Asteroideae</taxon>
        <taxon>Heliantheae alliance</taxon>
        <taxon>Eupatorieae</taxon>
        <taxon>Mikania</taxon>
    </lineage>
</organism>
<reference evidence="1 2" key="1">
    <citation type="submission" date="2019-05" db="EMBL/GenBank/DDBJ databases">
        <title>Mikania micrantha, genome provides insights into the molecular mechanism of rapid growth.</title>
        <authorList>
            <person name="Liu B."/>
        </authorList>
    </citation>
    <scope>NUCLEOTIDE SEQUENCE [LARGE SCALE GENOMIC DNA]</scope>
    <source>
        <strain evidence="1">NLD-2019</strain>
        <tissue evidence="1">Leaf</tissue>
    </source>
</reference>
<sequence length="239" mass="27274">MRFLTHLERLHVTGCGSIKEFSNINQELRKEGDVNIHIVAFPSNLYLHSLCHLELSKCEGVDVLFEHLHRINIQRCHDIEEVVSKRYDDNDKDEEEMSNTSTTITFFPRLHSLIFKMLANLKCIGGGGGQANATKISVFHDQVGYLDIPTRLVEVTNIYIPRTLVLCYVWGTNTTRLWRTHTTLMVVDVDGSEGVVFVVWSSWIGDRCRWCEGVVFMSDDLDFRVEVVSGFGLESFLGC</sequence>
<evidence type="ECO:0000313" key="1">
    <source>
        <dbReference type="EMBL" id="KAD7476901.1"/>
    </source>
</evidence>
<keyword evidence="2" id="KW-1185">Reference proteome</keyword>
<dbReference type="EMBL" id="SZYD01000001">
    <property type="protein sequence ID" value="KAD7476901.1"/>
    <property type="molecule type" value="Genomic_DNA"/>
</dbReference>
<comment type="caution">
    <text evidence="1">The sequence shown here is derived from an EMBL/GenBank/DDBJ whole genome shotgun (WGS) entry which is preliminary data.</text>
</comment>
<evidence type="ECO:0000313" key="2">
    <source>
        <dbReference type="Proteomes" id="UP000326396"/>
    </source>
</evidence>
<accession>A0A5N6PYY9</accession>
<proteinExistence type="predicted"/>
<dbReference type="Proteomes" id="UP000326396">
    <property type="component" value="Linkage Group LG1"/>
</dbReference>
<name>A0A5N6PYY9_9ASTR</name>
<protein>
    <submittedName>
        <fullName evidence="1">Uncharacterized protein</fullName>
    </submittedName>
</protein>
<gene>
    <name evidence="1" type="ORF">E3N88_00037</name>
</gene>
<dbReference type="AlphaFoldDB" id="A0A5N6PYY9"/>